<gene>
    <name evidence="6" type="primary">Hsfy1_1</name>
    <name evidence="6" type="ORF">STECAR_R15920</name>
</gene>
<dbReference type="InterPro" id="IPR036390">
    <property type="entry name" value="WH_DNA-bd_sf"/>
</dbReference>
<organism evidence="6 7">
    <name type="scientific">Steatornis caripensis</name>
    <name type="common">Oilbird</name>
    <dbReference type="NCBI Taxonomy" id="48435"/>
    <lineage>
        <taxon>Eukaryota</taxon>
        <taxon>Metazoa</taxon>
        <taxon>Chordata</taxon>
        <taxon>Craniata</taxon>
        <taxon>Vertebrata</taxon>
        <taxon>Euteleostomi</taxon>
        <taxon>Archelosauria</taxon>
        <taxon>Archosauria</taxon>
        <taxon>Dinosauria</taxon>
        <taxon>Saurischia</taxon>
        <taxon>Theropoda</taxon>
        <taxon>Coelurosauria</taxon>
        <taxon>Aves</taxon>
        <taxon>Neognathae</taxon>
        <taxon>Neoaves</taxon>
        <taxon>Strisores</taxon>
        <taxon>Caprimulgiformes</taxon>
        <taxon>Steatornithidae</taxon>
        <taxon>Steatornis</taxon>
    </lineage>
</organism>
<dbReference type="OrthoDB" id="6418155at2759"/>
<evidence type="ECO:0000256" key="4">
    <source>
        <dbReference type="ARBA" id="ARBA00023242"/>
    </source>
</evidence>
<sequence>TEPPSPETSWASNLEKPGCWVASTYPDHSGSDLGASRDAAMGLLDKENALQGFPDESSPPIIRYRCCINTDQASARSFPKNLRKIVSSNHFKSIWWGDDGNCLMITEKLFTEEVLGRRGCLKIFEIERMEGFVLHLNPRGFSKMEGDSLTSASIAELQAVAAAGSALGQVRR</sequence>
<accession>A0A7K6WPQ5</accession>
<comment type="subcellular location">
    <subcellularLocation>
        <location evidence="1">Nucleus</location>
    </subcellularLocation>
</comment>
<evidence type="ECO:0000256" key="2">
    <source>
        <dbReference type="ARBA" id="ARBA00006403"/>
    </source>
</evidence>
<keyword evidence="3" id="KW-0238">DNA-binding</keyword>
<dbReference type="Proteomes" id="UP000516988">
    <property type="component" value="Unassembled WGS sequence"/>
</dbReference>
<protein>
    <submittedName>
        <fullName evidence="6">HSFY1 protein</fullName>
    </submittedName>
</protein>
<evidence type="ECO:0000313" key="7">
    <source>
        <dbReference type="Proteomes" id="UP000516988"/>
    </source>
</evidence>
<keyword evidence="4" id="KW-0539">Nucleus</keyword>
<dbReference type="AlphaFoldDB" id="A0A7K6WPQ5"/>
<feature type="non-terminal residue" evidence="6">
    <location>
        <position position="172"/>
    </location>
</feature>
<dbReference type="EMBL" id="VZSC01013284">
    <property type="protein sequence ID" value="NWX48215.1"/>
    <property type="molecule type" value="Genomic_DNA"/>
</dbReference>
<evidence type="ECO:0000256" key="3">
    <source>
        <dbReference type="ARBA" id="ARBA00023125"/>
    </source>
</evidence>
<dbReference type="GO" id="GO:0043565">
    <property type="term" value="F:sequence-specific DNA binding"/>
    <property type="evidence" value="ECO:0007669"/>
    <property type="project" value="InterPro"/>
</dbReference>
<dbReference type="SUPFAM" id="SSF46785">
    <property type="entry name" value="Winged helix' DNA-binding domain"/>
    <property type="match status" value="1"/>
</dbReference>
<evidence type="ECO:0000256" key="1">
    <source>
        <dbReference type="ARBA" id="ARBA00004123"/>
    </source>
</evidence>
<evidence type="ECO:0000259" key="5">
    <source>
        <dbReference type="Pfam" id="PF00447"/>
    </source>
</evidence>
<dbReference type="InterPro" id="IPR036388">
    <property type="entry name" value="WH-like_DNA-bd_sf"/>
</dbReference>
<dbReference type="InterPro" id="IPR000232">
    <property type="entry name" value="HSF_DNA-bd"/>
</dbReference>
<reference evidence="6 7" key="1">
    <citation type="submission" date="2019-09" db="EMBL/GenBank/DDBJ databases">
        <title>Bird 10,000 Genomes (B10K) Project - Family phase.</title>
        <authorList>
            <person name="Zhang G."/>
        </authorList>
    </citation>
    <scope>NUCLEOTIDE SEQUENCE [LARGE SCALE GENOMIC DNA]</scope>
    <source>
        <strain evidence="6">OUT-0004</strain>
    </source>
</reference>
<proteinExistence type="inferred from homology"/>
<comment type="caution">
    <text evidence="6">The sequence shown here is derived from an EMBL/GenBank/DDBJ whole genome shotgun (WGS) entry which is preliminary data.</text>
</comment>
<comment type="similarity">
    <text evidence="2">Belongs to the HSF family.</text>
</comment>
<dbReference type="Gene3D" id="1.10.10.10">
    <property type="entry name" value="Winged helix-like DNA-binding domain superfamily/Winged helix DNA-binding domain"/>
    <property type="match status" value="1"/>
</dbReference>
<dbReference type="GO" id="GO:0005634">
    <property type="term" value="C:nucleus"/>
    <property type="evidence" value="ECO:0007669"/>
    <property type="project" value="UniProtKB-SubCell"/>
</dbReference>
<keyword evidence="7" id="KW-1185">Reference proteome</keyword>
<feature type="non-terminal residue" evidence="6">
    <location>
        <position position="1"/>
    </location>
</feature>
<dbReference type="GO" id="GO:0003700">
    <property type="term" value="F:DNA-binding transcription factor activity"/>
    <property type="evidence" value="ECO:0007669"/>
    <property type="project" value="InterPro"/>
</dbReference>
<feature type="domain" description="HSF-type DNA-binding" evidence="5">
    <location>
        <begin position="78"/>
        <end position="148"/>
    </location>
</feature>
<name>A0A7K6WPQ5_STECA</name>
<evidence type="ECO:0000313" key="6">
    <source>
        <dbReference type="EMBL" id="NWX48215.1"/>
    </source>
</evidence>
<dbReference type="Pfam" id="PF00447">
    <property type="entry name" value="HSF_DNA-bind"/>
    <property type="match status" value="1"/>
</dbReference>